<evidence type="ECO:0000313" key="1">
    <source>
        <dbReference type="EMBL" id="JAD28194.1"/>
    </source>
</evidence>
<accession>A0A0A8YNC3</accession>
<dbReference type="AlphaFoldDB" id="A0A0A8YNC3"/>
<proteinExistence type="predicted"/>
<reference evidence="1" key="1">
    <citation type="submission" date="2014-09" db="EMBL/GenBank/DDBJ databases">
        <authorList>
            <person name="Magalhaes I.L.F."/>
            <person name="Oliveira U."/>
            <person name="Santos F.R."/>
            <person name="Vidigal T.H.D.A."/>
            <person name="Brescovit A.D."/>
            <person name="Santos A.J."/>
        </authorList>
    </citation>
    <scope>NUCLEOTIDE SEQUENCE</scope>
    <source>
        <tissue evidence="1">Shoot tissue taken approximately 20 cm above the soil surface</tissue>
    </source>
</reference>
<organism evidence="1">
    <name type="scientific">Arundo donax</name>
    <name type="common">Giant reed</name>
    <name type="synonym">Donax arundinaceus</name>
    <dbReference type="NCBI Taxonomy" id="35708"/>
    <lineage>
        <taxon>Eukaryota</taxon>
        <taxon>Viridiplantae</taxon>
        <taxon>Streptophyta</taxon>
        <taxon>Embryophyta</taxon>
        <taxon>Tracheophyta</taxon>
        <taxon>Spermatophyta</taxon>
        <taxon>Magnoliopsida</taxon>
        <taxon>Liliopsida</taxon>
        <taxon>Poales</taxon>
        <taxon>Poaceae</taxon>
        <taxon>PACMAD clade</taxon>
        <taxon>Arundinoideae</taxon>
        <taxon>Arundineae</taxon>
        <taxon>Arundo</taxon>
    </lineage>
</organism>
<name>A0A0A8YNC3_ARUDO</name>
<dbReference type="EMBL" id="GBRH01269701">
    <property type="protein sequence ID" value="JAD28194.1"/>
    <property type="molecule type" value="Transcribed_RNA"/>
</dbReference>
<protein>
    <submittedName>
        <fullName evidence="1">Uncharacterized protein</fullName>
    </submittedName>
</protein>
<reference evidence="1" key="2">
    <citation type="journal article" date="2015" name="Data Brief">
        <title>Shoot transcriptome of the giant reed, Arundo donax.</title>
        <authorList>
            <person name="Barrero R.A."/>
            <person name="Guerrero F.D."/>
            <person name="Moolhuijzen P."/>
            <person name="Goolsby J.A."/>
            <person name="Tidwell J."/>
            <person name="Bellgard S.E."/>
            <person name="Bellgard M.I."/>
        </authorList>
    </citation>
    <scope>NUCLEOTIDE SEQUENCE</scope>
    <source>
        <tissue evidence="1">Shoot tissue taken approximately 20 cm above the soil surface</tissue>
    </source>
</reference>
<sequence>MEGVTCPDVVFAEEELPHFSFTAISSLKPRSQTSVIQ</sequence>